<organism evidence="2 3">
    <name type="scientific">Sphingomonas citri</name>
    <dbReference type="NCBI Taxonomy" id="2862499"/>
    <lineage>
        <taxon>Bacteria</taxon>
        <taxon>Pseudomonadati</taxon>
        <taxon>Pseudomonadota</taxon>
        <taxon>Alphaproteobacteria</taxon>
        <taxon>Sphingomonadales</taxon>
        <taxon>Sphingomonadaceae</taxon>
        <taxon>Sphingomonas</taxon>
    </lineage>
</organism>
<accession>A0ABS7BPF7</accession>
<dbReference type="Pfam" id="PF04248">
    <property type="entry name" value="NTP_transf_9"/>
    <property type="match status" value="1"/>
</dbReference>
<keyword evidence="3" id="KW-1185">Reference proteome</keyword>
<evidence type="ECO:0000313" key="3">
    <source>
        <dbReference type="Proteomes" id="UP000759103"/>
    </source>
</evidence>
<evidence type="ECO:0000313" key="2">
    <source>
        <dbReference type="EMBL" id="MBW6531489.1"/>
    </source>
</evidence>
<dbReference type="Proteomes" id="UP000759103">
    <property type="component" value="Unassembled WGS sequence"/>
</dbReference>
<comment type="caution">
    <text evidence="2">The sequence shown here is derived from an EMBL/GenBank/DDBJ whole genome shotgun (WGS) entry which is preliminary data.</text>
</comment>
<evidence type="ECO:0000259" key="1">
    <source>
        <dbReference type="Pfam" id="PF04248"/>
    </source>
</evidence>
<reference evidence="2 3" key="1">
    <citation type="submission" date="2021-07" db="EMBL/GenBank/DDBJ databases">
        <title>Sphingomonas sp.</title>
        <authorList>
            <person name="Feng G."/>
            <person name="Li J."/>
            <person name="Pan M."/>
        </authorList>
    </citation>
    <scope>NUCLEOTIDE SEQUENCE [LARGE SCALE GENOMIC DNA]</scope>
    <source>
        <strain evidence="2 3">RRHST34</strain>
    </source>
</reference>
<dbReference type="PANTHER" id="PTHR34310:SF5">
    <property type="entry name" value="DUF427 DOMAIN PROTEIN (AFU_ORTHOLOGUE AFUA_3G02220)"/>
    <property type="match status" value="1"/>
</dbReference>
<gene>
    <name evidence="2" type="ORF">KZ820_12160</name>
</gene>
<dbReference type="InterPro" id="IPR007361">
    <property type="entry name" value="DUF427"/>
</dbReference>
<protein>
    <submittedName>
        <fullName evidence="2">DUF427 domain-containing protein</fullName>
    </submittedName>
</protein>
<proteinExistence type="predicted"/>
<sequence>MVEARWNGALIARSDDTVVVEGNHYFPAEAVDAALLRPSDTTSICPWKGVAHYHSLSVDGADNIDAAWYYPDPKPEAAAIRDRIAFWKGVTVG</sequence>
<feature type="domain" description="DUF427" evidence="1">
    <location>
        <begin position="2"/>
        <end position="88"/>
    </location>
</feature>
<dbReference type="RefSeq" id="WP_219748863.1">
    <property type="nucleotide sequence ID" value="NZ_JAHXZN010000003.1"/>
</dbReference>
<dbReference type="Gene3D" id="2.170.150.40">
    <property type="entry name" value="Domain of unknown function (DUF427)"/>
    <property type="match status" value="1"/>
</dbReference>
<dbReference type="PANTHER" id="PTHR34310">
    <property type="entry name" value="DUF427 DOMAIN PROTEIN (AFU_ORTHOLOGUE AFUA_3G02220)"/>
    <property type="match status" value="1"/>
</dbReference>
<dbReference type="EMBL" id="JAHXZN010000003">
    <property type="protein sequence ID" value="MBW6531489.1"/>
    <property type="molecule type" value="Genomic_DNA"/>
</dbReference>
<dbReference type="InterPro" id="IPR038694">
    <property type="entry name" value="DUF427_sf"/>
</dbReference>
<name>A0ABS7BPF7_9SPHN</name>